<dbReference type="CDD" id="cd00920">
    <property type="entry name" value="Cupredoxin"/>
    <property type="match status" value="1"/>
</dbReference>
<evidence type="ECO:0000256" key="1">
    <source>
        <dbReference type="SAM" id="SignalP"/>
    </source>
</evidence>
<dbReference type="Gene3D" id="2.60.40.420">
    <property type="entry name" value="Cupredoxins - blue copper proteins"/>
    <property type="match status" value="1"/>
</dbReference>
<sequence>MARLFALVSLVAAAAASNHDGDAPGLPFALGNGGQDAAIVGGGTQHGVGLGVGGQYGGSIGIVRGGREGGREVGKHRDAFLGGGNGNQHKGGYNGEVLRPGQSISVTIITTNVGGGAKHQVWNEAPMQKGREHRVVVGGEAGLVFQPETINAAIGDMVIFDFLSQNHTATQSTFGQPCARMAQGIDSGFMPNPNNTVNPAPNMQFQVTTLDPVWMFCGQGKHCEQGMVFSINPTAEKSQARFKELARAGAGSSSPPAVGTGGGNSIVASASPTQAIATPQATIAIGNGQMGSGDACSCSCLCGMGSWPEGLGLNSQGGLPGTIPMTPSSPVKRALEPLYF</sequence>
<feature type="signal peptide" evidence="1">
    <location>
        <begin position="1"/>
        <end position="16"/>
    </location>
</feature>
<evidence type="ECO:0000313" key="3">
    <source>
        <dbReference type="Proteomes" id="UP000091918"/>
    </source>
</evidence>
<dbReference type="PANTHER" id="PTHR34883">
    <property type="entry name" value="SERINE-RICH PROTEIN, PUTATIVE-RELATED-RELATED"/>
    <property type="match status" value="1"/>
</dbReference>
<evidence type="ECO:0000313" key="2">
    <source>
        <dbReference type="EMBL" id="OAX82580.1"/>
    </source>
</evidence>
<gene>
    <name evidence="2" type="ORF">ACJ72_03072</name>
</gene>
<dbReference type="Proteomes" id="UP000091918">
    <property type="component" value="Unassembled WGS sequence"/>
</dbReference>
<feature type="chain" id="PRO_5008598341" description="Phytocyanin domain-containing protein" evidence="1">
    <location>
        <begin position="17"/>
        <end position="340"/>
    </location>
</feature>
<dbReference type="STRING" id="1658172.A0A1B7P0N3"/>
<proteinExistence type="predicted"/>
<keyword evidence="3" id="KW-1185">Reference proteome</keyword>
<evidence type="ECO:0008006" key="4">
    <source>
        <dbReference type="Google" id="ProtNLM"/>
    </source>
</evidence>
<dbReference type="OrthoDB" id="2331100at2759"/>
<accession>A0A1B7P0N3</accession>
<name>A0A1B7P0N3_9EURO</name>
<dbReference type="AlphaFoldDB" id="A0A1B7P0N3"/>
<protein>
    <recommendedName>
        <fullName evidence="4">Phytocyanin domain-containing protein</fullName>
    </recommendedName>
</protein>
<keyword evidence="1" id="KW-0732">Signal</keyword>
<organism evidence="2 3">
    <name type="scientific">Emergomyces africanus</name>
    <dbReference type="NCBI Taxonomy" id="1955775"/>
    <lineage>
        <taxon>Eukaryota</taxon>
        <taxon>Fungi</taxon>
        <taxon>Dikarya</taxon>
        <taxon>Ascomycota</taxon>
        <taxon>Pezizomycotina</taxon>
        <taxon>Eurotiomycetes</taxon>
        <taxon>Eurotiomycetidae</taxon>
        <taxon>Onygenales</taxon>
        <taxon>Ajellomycetaceae</taxon>
        <taxon>Emergomyces</taxon>
    </lineage>
</organism>
<dbReference type="InterPro" id="IPR052953">
    <property type="entry name" value="Ser-rich/MCO-related"/>
</dbReference>
<dbReference type="InterPro" id="IPR008972">
    <property type="entry name" value="Cupredoxin"/>
</dbReference>
<comment type="caution">
    <text evidence="2">The sequence shown here is derived from an EMBL/GenBank/DDBJ whole genome shotgun (WGS) entry which is preliminary data.</text>
</comment>
<dbReference type="SUPFAM" id="SSF49503">
    <property type="entry name" value="Cupredoxins"/>
    <property type="match status" value="1"/>
</dbReference>
<dbReference type="PANTHER" id="PTHR34883:SF4">
    <property type="entry name" value="CUPREDOXIN"/>
    <property type="match status" value="1"/>
</dbReference>
<reference evidence="2 3" key="1">
    <citation type="submission" date="2015-07" db="EMBL/GenBank/DDBJ databases">
        <title>Emmonsia species relationships and genome sequence.</title>
        <authorList>
            <person name="Cuomo C.A."/>
            <person name="Schwartz I.S."/>
            <person name="Kenyon C."/>
            <person name="de Hoog G.S."/>
            <person name="Govender N.P."/>
            <person name="Botha A."/>
            <person name="Moreno L."/>
            <person name="de Vries M."/>
            <person name="Munoz J.F."/>
            <person name="Stielow J.B."/>
        </authorList>
    </citation>
    <scope>NUCLEOTIDE SEQUENCE [LARGE SCALE GENOMIC DNA]</scope>
    <source>
        <strain evidence="2 3">CBS 136260</strain>
    </source>
</reference>
<dbReference type="EMBL" id="LGUA01000285">
    <property type="protein sequence ID" value="OAX82580.1"/>
    <property type="molecule type" value="Genomic_DNA"/>
</dbReference>